<dbReference type="InterPro" id="IPR036396">
    <property type="entry name" value="Cyt_P450_sf"/>
</dbReference>
<name>A0A5M9J7F6_MONFR</name>
<evidence type="ECO:0008006" key="8">
    <source>
        <dbReference type="Google" id="ProtNLM"/>
    </source>
</evidence>
<evidence type="ECO:0000256" key="5">
    <source>
        <dbReference type="ARBA" id="ARBA00023026"/>
    </source>
</evidence>
<dbReference type="InterPro" id="IPR001128">
    <property type="entry name" value="Cyt_P450"/>
</dbReference>
<comment type="caution">
    <text evidence="6">The sequence shown here is derived from an EMBL/GenBank/DDBJ whole genome shotgun (WGS) entry which is preliminary data.</text>
</comment>
<dbReference type="PANTHER" id="PTHR24305:SF232">
    <property type="entry name" value="P450, PUTATIVE (EUROFUNG)-RELATED"/>
    <property type="match status" value="1"/>
</dbReference>
<reference evidence="6 7" key="1">
    <citation type="submission" date="2019-06" db="EMBL/GenBank/DDBJ databases">
        <title>Genome Sequence of the Brown Rot Fungal Pathogen Monilinia fructicola.</title>
        <authorList>
            <person name="De Miccolis Angelini R.M."/>
            <person name="Landi L."/>
            <person name="Abate D."/>
            <person name="Pollastro S."/>
            <person name="Romanazzi G."/>
            <person name="Faretra F."/>
        </authorList>
    </citation>
    <scope>NUCLEOTIDE SEQUENCE [LARGE SCALE GENOMIC DNA]</scope>
    <source>
        <strain evidence="6 7">Mfrc123</strain>
    </source>
</reference>
<organism evidence="6 7">
    <name type="scientific">Monilinia fructicola</name>
    <name type="common">Brown rot fungus</name>
    <name type="synonym">Ciboria fructicola</name>
    <dbReference type="NCBI Taxonomy" id="38448"/>
    <lineage>
        <taxon>Eukaryota</taxon>
        <taxon>Fungi</taxon>
        <taxon>Dikarya</taxon>
        <taxon>Ascomycota</taxon>
        <taxon>Pezizomycotina</taxon>
        <taxon>Leotiomycetes</taxon>
        <taxon>Helotiales</taxon>
        <taxon>Sclerotiniaceae</taxon>
        <taxon>Monilinia</taxon>
    </lineage>
</organism>
<keyword evidence="4" id="KW-0408">Iron</keyword>
<evidence type="ECO:0000256" key="2">
    <source>
        <dbReference type="ARBA" id="ARBA00010617"/>
    </source>
</evidence>
<accession>A0A5M9J7F6</accession>
<dbReference type="VEuPathDB" id="FungiDB:MFRU_006g00140"/>
<evidence type="ECO:0000313" key="7">
    <source>
        <dbReference type="Proteomes" id="UP000322873"/>
    </source>
</evidence>
<evidence type="ECO:0000313" key="6">
    <source>
        <dbReference type="EMBL" id="KAA8565434.1"/>
    </source>
</evidence>
<evidence type="ECO:0000256" key="1">
    <source>
        <dbReference type="ARBA" id="ARBA00001971"/>
    </source>
</evidence>
<dbReference type="AlphaFoldDB" id="A0A5M9J7F6"/>
<dbReference type="GO" id="GO:0020037">
    <property type="term" value="F:heme binding"/>
    <property type="evidence" value="ECO:0007669"/>
    <property type="project" value="InterPro"/>
</dbReference>
<evidence type="ECO:0000256" key="4">
    <source>
        <dbReference type="ARBA" id="ARBA00023004"/>
    </source>
</evidence>
<keyword evidence="3" id="KW-0479">Metal-binding</keyword>
<sequence>MAVSWACYNCFVPVIIESPPYIVALYPRKNIAVHDKYGPVVRIGPHHVSFASPEALQIIHSSRGAYPKSNFYKPTSPIYEGHPLFNLFSIQDVQYHTIFKKNIAGLYTKTAVLDLEPCIDNCIELFSERLTELSSNGSVDLDMSLWLHLFAFDCLGEINVSKKFGFLKSGTDIRGMIAAADRILHMTGLYAQAPILQMLQNSIKRVWDVKKNNPLLMYTFAEVASRRQNPKAGSDMLNNFLKLQEAQPDKLSDKEITGSLYINLMAGHDVLAITLRSIFYYLARTPQVLSKLRREIAPLEEKYPLPQIVPYIEVSHLPYLDAVIYEALRIHANTGTILERVVPAEGAEIDGYQIPGGQSEMKRNMFSFGSGPQRSWSVMGGWVTKQTDMNMLVTSRK</sequence>
<dbReference type="GO" id="GO:0005506">
    <property type="term" value="F:iron ion binding"/>
    <property type="evidence" value="ECO:0007669"/>
    <property type="project" value="InterPro"/>
</dbReference>
<dbReference type="GO" id="GO:0004497">
    <property type="term" value="F:monooxygenase activity"/>
    <property type="evidence" value="ECO:0007669"/>
    <property type="project" value="InterPro"/>
</dbReference>
<proteinExistence type="inferred from homology"/>
<protein>
    <recommendedName>
        <fullName evidence="8">Cytochrome P450</fullName>
    </recommendedName>
</protein>
<keyword evidence="5" id="KW-0843">Virulence</keyword>
<dbReference type="Gene3D" id="1.10.630.10">
    <property type="entry name" value="Cytochrome P450"/>
    <property type="match status" value="1"/>
</dbReference>
<evidence type="ECO:0000256" key="3">
    <source>
        <dbReference type="ARBA" id="ARBA00022723"/>
    </source>
</evidence>
<dbReference type="GO" id="GO:0016705">
    <property type="term" value="F:oxidoreductase activity, acting on paired donors, with incorporation or reduction of molecular oxygen"/>
    <property type="evidence" value="ECO:0007669"/>
    <property type="project" value="InterPro"/>
</dbReference>
<dbReference type="SUPFAM" id="SSF48264">
    <property type="entry name" value="Cytochrome P450"/>
    <property type="match status" value="1"/>
</dbReference>
<dbReference type="InterPro" id="IPR050121">
    <property type="entry name" value="Cytochrome_P450_monoxygenase"/>
</dbReference>
<dbReference type="EMBL" id="VICG01000013">
    <property type="protein sequence ID" value="KAA8565434.1"/>
    <property type="molecule type" value="Genomic_DNA"/>
</dbReference>
<dbReference type="PANTHER" id="PTHR24305">
    <property type="entry name" value="CYTOCHROME P450"/>
    <property type="match status" value="1"/>
</dbReference>
<comment type="cofactor">
    <cofactor evidence="1">
        <name>heme</name>
        <dbReference type="ChEBI" id="CHEBI:30413"/>
    </cofactor>
</comment>
<gene>
    <name evidence="6" type="ORF">EYC84_009294</name>
</gene>
<dbReference type="Proteomes" id="UP000322873">
    <property type="component" value="Unassembled WGS sequence"/>
</dbReference>
<dbReference type="Pfam" id="PF00067">
    <property type="entry name" value="p450"/>
    <property type="match status" value="1"/>
</dbReference>
<comment type="similarity">
    <text evidence="2">Belongs to the cytochrome P450 family.</text>
</comment>
<keyword evidence="7" id="KW-1185">Reference proteome</keyword>